<dbReference type="HAMAP" id="MF_00612">
    <property type="entry name" value="UPF0225"/>
    <property type="match status" value="1"/>
</dbReference>
<dbReference type="InterPro" id="IPR004027">
    <property type="entry name" value="SEC_C_motif"/>
</dbReference>
<dbReference type="SUPFAM" id="SSF54427">
    <property type="entry name" value="NTF2-like"/>
    <property type="match status" value="1"/>
</dbReference>
<dbReference type="SUPFAM" id="SSF103642">
    <property type="entry name" value="Sec-C motif"/>
    <property type="match status" value="1"/>
</dbReference>
<sequence length="220" mass="25079">MKECAIWQVRKSLSGNLWHSGRRVYVENTKISFQTIRERLQCVSSILNLGNLLTLIFHNMKSIDPCPCDPQKTFEECCGLYLNGKAVSPTAETLMRSRYSAYVKKDHNYLLRTWHTSSRPTEESLDMPDNFSWTGLEILDTEAGGTEEQSGTVEFVAHYQTSSITNRLHEKSSFVREDGQWYYVDGKTLSSQPVRSEKKGRNDPCPCGSGKKYKKCCLGQ</sequence>
<dbReference type="EMBL" id="JACNJZ010000091">
    <property type="protein sequence ID" value="MBC8317480.1"/>
    <property type="molecule type" value="Genomic_DNA"/>
</dbReference>
<comment type="caution">
    <text evidence="4">The sequence shown here is derived from an EMBL/GenBank/DDBJ whole genome shotgun (WGS) entry which is preliminary data.</text>
</comment>
<organism evidence="4 5">
    <name type="scientific">Candidatus Desulfobia pelagia</name>
    <dbReference type="NCBI Taxonomy" id="2841692"/>
    <lineage>
        <taxon>Bacteria</taxon>
        <taxon>Pseudomonadati</taxon>
        <taxon>Thermodesulfobacteriota</taxon>
        <taxon>Desulfobulbia</taxon>
        <taxon>Desulfobulbales</taxon>
        <taxon>Desulfobulbaceae</taxon>
        <taxon>Candidatus Desulfobia</taxon>
    </lineage>
</organism>
<evidence type="ECO:0000256" key="2">
    <source>
        <dbReference type="HAMAP-Rule" id="MF_00612"/>
    </source>
</evidence>
<reference evidence="4 5" key="1">
    <citation type="submission" date="2020-08" db="EMBL/GenBank/DDBJ databases">
        <title>Bridging the membrane lipid divide: bacteria of the FCB group superphylum have the potential to synthesize archaeal ether lipids.</title>
        <authorList>
            <person name="Villanueva L."/>
            <person name="Von Meijenfeldt F.A.B."/>
            <person name="Westbye A.B."/>
            <person name="Yadav S."/>
            <person name="Hopmans E.C."/>
            <person name="Dutilh B.E."/>
            <person name="Sinninghe Damste J.S."/>
        </authorList>
    </citation>
    <scope>NUCLEOTIDE SEQUENCE [LARGE SCALE GENOMIC DNA]</scope>
    <source>
        <strain evidence="4">NIOZ-UU47</strain>
    </source>
</reference>
<proteinExistence type="inferred from homology"/>
<evidence type="ECO:0000313" key="5">
    <source>
        <dbReference type="Proteomes" id="UP000614424"/>
    </source>
</evidence>
<dbReference type="InterPro" id="IPR023006">
    <property type="entry name" value="YchJ-like"/>
</dbReference>
<dbReference type="Proteomes" id="UP000614424">
    <property type="component" value="Unassembled WGS sequence"/>
</dbReference>
<dbReference type="AlphaFoldDB" id="A0A8J6TFB8"/>
<dbReference type="PANTHER" id="PTHR33747:SF1">
    <property type="entry name" value="ADENYLATE CYCLASE-ASSOCIATED CAP C-TERMINAL DOMAIN-CONTAINING PROTEIN"/>
    <property type="match status" value="1"/>
</dbReference>
<comment type="similarity">
    <text evidence="1 2">Belongs to the UPF0225 family.</text>
</comment>
<dbReference type="InterPro" id="IPR048469">
    <property type="entry name" value="YchJ-like_M"/>
</dbReference>
<evidence type="ECO:0000313" key="4">
    <source>
        <dbReference type="EMBL" id="MBC8317480.1"/>
    </source>
</evidence>
<dbReference type="Gene3D" id="3.10.450.50">
    <property type="match status" value="1"/>
</dbReference>
<evidence type="ECO:0000259" key="3">
    <source>
        <dbReference type="Pfam" id="PF17775"/>
    </source>
</evidence>
<feature type="domain" description="YchJ-like middle NTF2-like" evidence="3">
    <location>
        <begin position="90"/>
        <end position="186"/>
    </location>
</feature>
<gene>
    <name evidence="4" type="ORF">H8E41_06205</name>
</gene>
<dbReference type="Pfam" id="PF02810">
    <property type="entry name" value="SEC-C"/>
    <property type="match status" value="1"/>
</dbReference>
<accession>A0A8J6TFB8</accession>
<dbReference type="NCBIfam" id="NF002449">
    <property type="entry name" value="PRK01617.1"/>
    <property type="match status" value="1"/>
</dbReference>
<dbReference type="Pfam" id="PF17775">
    <property type="entry name" value="YchJ_M-like"/>
    <property type="match status" value="1"/>
</dbReference>
<dbReference type="InterPro" id="IPR032710">
    <property type="entry name" value="NTF2-like_dom_sf"/>
</dbReference>
<dbReference type="PANTHER" id="PTHR33747">
    <property type="entry name" value="UPF0225 PROTEIN SCO1677"/>
    <property type="match status" value="1"/>
</dbReference>
<name>A0A8J6TFB8_9BACT</name>
<protein>
    <recommendedName>
        <fullName evidence="2">UPF0225 protein H8E41_06205</fullName>
    </recommendedName>
</protein>
<evidence type="ECO:0000256" key="1">
    <source>
        <dbReference type="ARBA" id="ARBA00010839"/>
    </source>
</evidence>